<proteinExistence type="inferred from homology"/>
<sequence length="385" mass="41911">MSIASTLGLTSSRKVRYAFVALGDITQEAMLPGVKHTGNSEIVAFVTGDPEKARGVGEQYGVTDSYSYEQFGDLLASGTIDAIYLATPNWRHAEFAIPALKAGIHVLVEKPLEISVEKSNEIIAAQKASGAKLMVAYRLHFEPCTLATIDLIRAGDLGELLTFSSTFTQMVSPENHRAKNGIEAGPIFDMGPYPINAARYVFGDEPTEVVSAVGTRHPQAGLGGFDDTVAVTLRFPKDRLAQFVISYYGNTLDSYTVVGTKGSVEVNPGYMYGKPLERILTIGEDKRHDSFKNTDHFGGELKYFSDCILDDHEPEPDSEEGYADLRVIEGIVRALETGTSQVLEPFSRAKRIDTKAQEQTLTAQKSPKLINTANPGKGKDKVPLN</sequence>
<dbReference type="InterPro" id="IPR008354">
    <property type="entry name" value="Glc-Fru_OxRdtase_bac"/>
</dbReference>
<name>A0ABW3X1N2_9HYPH</name>
<dbReference type="InterPro" id="IPR000683">
    <property type="entry name" value="Gfo/Idh/MocA-like_OxRdtase_N"/>
</dbReference>
<evidence type="ECO:0000313" key="7">
    <source>
        <dbReference type="Proteomes" id="UP001597176"/>
    </source>
</evidence>
<reference evidence="7" key="1">
    <citation type="journal article" date="2019" name="Int. J. Syst. Evol. Microbiol.">
        <title>The Global Catalogue of Microorganisms (GCM) 10K type strain sequencing project: providing services to taxonomists for standard genome sequencing and annotation.</title>
        <authorList>
            <consortium name="The Broad Institute Genomics Platform"/>
            <consortium name="The Broad Institute Genome Sequencing Center for Infectious Disease"/>
            <person name="Wu L."/>
            <person name="Ma J."/>
        </authorList>
    </citation>
    <scope>NUCLEOTIDE SEQUENCE [LARGE SCALE GENOMIC DNA]</scope>
    <source>
        <strain evidence="7">CCUG 56108</strain>
    </source>
</reference>
<evidence type="ECO:0000259" key="4">
    <source>
        <dbReference type="Pfam" id="PF01408"/>
    </source>
</evidence>
<dbReference type="Pfam" id="PF01408">
    <property type="entry name" value="GFO_IDH_MocA"/>
    <property type="match status" value="1"/>
</dbReference>
<evidence type="ECO:0000256" key="2">
    <source>
        <dbReference type="ARBA" id="ARBA00023002"/>
    </source>
</evidence>
<dbReference type="Pfam" id="PF22725">
    <property type="entry name" value="GFO_IDH_MocA_C3"/>
    <property type="match status" value="1"/>
</dbReference>
<dbReference type="Proteomes" id="UP001597176">
    <property type="component" value="Unassembled WGS sequence"/>
</dbReference>
<feature type="domain" description="GFO/IDH/MocA-like oxidoreductase" evidence="5">
    <location>
        <begin position="150"/>
        <end position="265"/>
    </location>
</feature>
<dbReference type="RefSeq" id="WP_238205675.1">
    <property type="nucleotide sequence ID" value="NZ_JBHTND010000021.1"/>
</dbReference>
<comment type="caution">
    <text evidence="6">The sequence shown here is derived from an EMBL/GenBank/DDBJ whole genome shotgun (WGS) entry which is preliminary data.</text>
</comment>
<keyword evidence="7" id="KW-1185">Reference proteome</keyword>
<feature type="region of interest" description="Disordered" evidence="3">
    <location>
        <begin position="354"/>
        <end position="385"/>
    </location>
</feature>
<feature type="compositionally biased region" description="Polar residues" evidence="3">
    <location>
        <begin position="357"/>
        <end position="374"/>
    </location>
</feature>
<evidence type="ECO:0000256" key="3">
    <source>
        <dbReference type="SAM" id="MobiDB-lite"/>
    </source>
</evidence>
<dbReference type="EMBL" id="JBHTND010000021">
    <property type="protein sequence ID" value="MFD1302951.1"/>
    <property type="molecule type" value="Genomic_DNA"/>
</dbReference>
<dbReference type="PRINTS" id="PR01775">
    <property type="entry name" value="GLFROXRDTASE"/>
</dbReference>
<evidence type="ECO:0000259" key="5">
    <source>
        <dbReference type="Pfam" id="PF22725"/>
    </source>
</evidence>
<comment type="similarity">
    <text evidence="1">Belongs to the Gfo/Idh/MocA family.</text>
</comment>
<keyword evidence="2" id="KW-0560">Oxidoreductase</keyword>
<protein>
    <submittedName>
        <fullName evidence="6">Gfo/Idh/MocA family protein</fullName>
    </submittedName>
</protein>
<dbReference type="Gene3D" id="3.40.50.720">
    <property type="entry name" value="NAD(P)-binding Rossmann-like Domain"/>
    <property type="match status" value="1"/>
</dbReference>
<dbReference type="Gene3D" id="3.30.360.10">
    <property type="entry name" value="Dihydrodipicolinate Reductase, domain 2"/>
    <property type="match status" value="1"/>
</dbReference>
<evidence type="ECO:0000256" key="1">
    <source>
        <dbReference type="ARBA" id="ARBA00010928"/>
    </source>
</evidence>
<dbReference type="InterPro" id="IPR055170">
    <property type="entry name" value="GFO_IDH_MocA-like_dom"/>
</dbReference>
<feature type="domain" description="Gfo/Idh/MocA-like oxidoreductase N-terminal" evidence="4">
    <location>
        <begin position="15"/>
        <end position="137"/>
    </location>
</feature>
<gene>
    <name evidence="6" type="ORF">ACFQ4G_15365</name>
</gene>
<dbReference type="PANTHER" id="PTHR43708:SF5">
    <property type="entry name" value="CONSERVED EXPRESSED OXIDOREDUCTASE (EUROFUNG)-RELATED"/>
    <property type="match status" value="1"/>
</dbReference>
<dbReference type="InterPro" id="IPR036291">
    <property type="entry name" value="NAD(P)-bd_dom_sf"/>
</dbReference>
<dbReference type="SUPFAM" id="SSF55347">
    <property type="entry name" value="Glyceraldehyde-3-phosphate dehydrogenase-like, C-terminal domain"/>
    <property type="match status" value="1"/>
</dbReference>
<evidence type="ECO:0000313" key="6">
    <source>
        <dbReference type="EMBL" id="MFD1302951.1"/>
    </source>
</evidence>
<dbReference type="SUPFAM" id="SSF51735">
    <property type="entry name" value="NAD(P)-binding Rossmann-fold domains"/>
    <property type="match status" value="1"/>
</dbReference>
<accession>A0ABW3X1N2</accession>
<organism evidence="6 7">
    <name type="scientific">Methylobacterium marchantiae</name>
    <dbReference type="NCBI Taxonomy" id="600331"/>
    <lineage>
        <taxon>Bacteria</taxon>
        <taxon>Pseudomonadati</taxon>
        <taxon>Pseudomonadota</taxon>
        <taxon>Alphaproteobacteria</taxon>
        <taxon>Hyphomicrobiales</taxon>
        <taxon>Methylobacteriaceae</taxon>
        <taxon>Methylobacterium</taxon>
    </lineage>
</organism>
<dbReference type="PANTHER" id="PTHR43708">
    <property type="entry name" value="CONSERVED EXPRESSED OXIDOREDUCTASE (EUROFUNG)"/>
    <property type="match status" value="1"/>
</dbReference>
<dbReference type="InterPro" id="IPR051317">
    <property type="entry name" value="Gfo/Idh/MocA_oxidoreduct"/>
</dbReference>